<dbReference type="Gene3D" id="3.20.20.150">
    <property type="entry name" value="Divalent-metal-dependent TIM barrel enzymes"/>
    <property type="match status" value="1"/>
</dbReference>
<dbReference type="SUPFAM" id="SSF51658">
    <property type="entry name" value="Xylose isomerase-like"/>
    <property type="match status" value="1"/>
</dbReference>
<dbReference type="InterPro" id="IPR013022">
    <property type="entry name" value="Xyl_isomerase-like_TIM-brl"/>
</dbReference>
<organism evidence="2">
    <name type="scientific">uncultured Desulfobacterium sp</name>
    <dbReference type="NCBI Taxonomy" id="201089"/>
    <lineage>
        <taxon>Bacteria</taxon>
        <taxon>Pseudomonadati</taxon>
        <taxon>Thermodesulfobacteriota</taxon>
        <taxon>Desulfobacteria</taxon>
        <taxon>Desulfobacterales</taxon>
        <taxon>Desulfobacteriaceae</taxon>
        <taxon>Desulfobacterium</taxon>
        <taxon>environmental samples</taxon>
    </lineage>
</organism>
<evidence type="ECO:0000313" key="2">
    <source>
        <dbReference type="EMBL" id="SPD74771.1"/>
    </source>
</evidence>
<dbReference type="InterPro" id="IPR050312">
    <property type="entry name" value="IolE/XylAMocC-like"/>
</dbReference>
<accession>A0A445MZJ9</accession>
<protein>
    <recommendedName>
        <fullName evidence="1">Xylose isomerase-like TIM barrel domain-containing protein</fullName>
    </recommendedName>
</protein>
<dbReference type="AlphaFoldDB" id="A0A445MZJ9"/>
<dbReference type="PANTHER" id="PTHR12110">
    <property type="entry name" value="HYDROXYPYRUVATE ISOMERASE"/>
    <property type="match status" value="1"/>
</dbReference>
<sequence>MVIKKGRIRIGNQTFFSTVSISEPFRYAVVNSFDAFEWFPDLKVSGAGWTEGDLGKKTRALIKKIANDHDIALSVHLPWTANPLKKESYDTILRNAEFALDIGACLVNIHFFADEGAQAFVQAISHLIELLSANAIRLSIENVPATGPAAFNILFEHLRNTELDTSCVGMCLDLGHANLCKETLNDYLGYVDILGPQVPIIHLHVHENYGDRDSHLTIFTGPAGKDPSGIAGLLERLEKRGFSGAIIMEQWPQPPSLLNEARNRLVDMLKDAF</sequence>
<dbReference type="PANTHER" id="PTHR12110:SF53">
    <property type="entry name" value="BLR5974 PROTEIN"/>
    <property type="match status" value="1"/>
</dbReference>
<dbReference type="InterPro" id="IPR036237">
    <property type="entry name" value="Xyl_isomerase-like_sf"/>
</dbReference>
<name>A0A445MZJ9_9BACT</name>
<gene>
    <name evidence="2" type="ORF">PITCH_A330036</name>
</gene>
<feature type="domain" description="Xylose isomerase-like TIM barrel" evidence="1">
    <location>
        <begin position="32"/>
        <end position="259"/>
    </location>
</feature>
<dbReference type="Pfam" id="PF01261">
    <property type="entry name" value="AP_endonuc_2"/>
    <property type="match status" value="1"/>
</dbReference>
<evidence type="ECO:0000259" key="1">
    <source>
        <dbReference type="Pfam" id="PF01261"/>
    </source>
</evidence>
<reference evidence="2" key="1">
    <citation type="submission" date="2018-01" db="EMBL/GenBank/DDBJ databases">
        <authorList>
            <person name="Regsiter A."/>
            <person name="William W."/>
        </authorList>
    </citation>
    <scope>NUCLEOTIDE SEQUENCE</scope>
    <source>
        <strain evidence="2">TRIP AH-1</strain>
    </source>
</reference>
<proteinExistence type="predicted"/>
<dbReference type="EMBL" id="OJIN01000174">
    <property type="protein sequence ID" value="SPD74771.1"/>
    <property type="molecule type" value="Genomic_DNA"/>
</dbReference>